<dbReference type="GO" id="GO:0052816">
    <property type="term" value="F:long-chain fatty acyl-CoA hydrolase activity"/>
    <property type="evidence" value="ECO:0007669"/>
    <property type="project" value="TreeGrafter"/>
</dbReference>
<protein>
    <submittedName>
        <fullName evidence="5">Thioesterase</fullName>
    </submittedName>
</protein>
<dbReference type="PANTHER" id="PTHR11049:SF16">
    <property type="entry name" value="PROTEIN VDLD"/>
    <property type="match status" value="1"/>
</dbReference>
<comment type="caution">
    <text evidence="5">The sequence shown here is derived from an EMBL/GenBank/DDBJ whole genome shotgun (WGS) entry which is preliminary data.</text>
</comment>
<evidence type="ECO:0000259" key="4">
    <source>
        <dbReference type="PROSITE" id="PS51770"/>
    </source>
</evidence>
<dbReference type="EMBL" id="AOGK01000006">
    <property type="protein sequence ID" value="MDG5975431.1"/>
    <property type="molecule type" value="Genomic_DNA"/>
</dbReference>
<dbReference type="InterPro" id="IPR029069">
    <property type="entry name" value="HotDog_dom_sf"/>
</dbReference>
<accession>A0A9X4NRQ3</accession>
<dbReference type="GO" id="GO:0005829">
    <property type="term" value="C:cytosol"/>
    <property type="evidence" value="ECO:0007669"/>
    <property type="project" value="TreeGrafter"/>
</dbReference>
<evidence type="ECO:0000313" key="5">
    <source>
        <dbReference type="EMBL" id="MDG5975431.1"/>
    </source>
</evidence>
<keyword evidence="6" id="KW-1185">Reference proteome</keyword>
<dbReference type="InterPro" id="IPR040170">
    <property type="entry name" value="Cytosol_ACT"/>
</dbReference>
<dbReference type="CDD" id="cd03442">
    <property type="entry name" value="BFIT_BACH"/>
    <property type="match status" value="1"/>
</dbReference>
<dbReference type="InterPro" id="IPR006683">
    <property type="entry name" value="Thioestr_dom"/>
</dbReference>
<name>A0A9X4NRQ3_9BURK</name>
<dbReference type="SUPFAM" id="SSF54637">
    <property type="entry name" value="Thioesterase/thiol ester dehydrase-isomerase"/>
    <property type="match status" value="1"/>
</dbReference>
<organism evidence="5 6">
    <name type="scientific">Hydrogenophaga taeniospiralis CCUG 15921</name>
    <dbReference type="NCBI Taxonomy" id="1281780"/>
    <lineage>
        <taxon>Bacteria</taxon>
        <taxon>Pseudomonadati</taxon>
        <taxon>Pseudomonadota</taxon>
        <taxon>Betaproteobacteria</taxon>
        <taxon>Burkholderiales</taxon>
        <taxon>Comamonadaceae</taxon>
        <taxon>Hydrogenophaga</taxon>
    </lineage>
</organism>
<keyword evidence="2 3" id="KW-0378">Hydrolase</keyword>
<dbReference type="InterPro" id="IPR033120">
    <property type="entry name" value="HOTDOG_ACOT"/>
</dbReference>
<dbReference type="PANTHER" id="PTHR11049">
    <property type="entry name" value="ACYL COENZYME A THIOESTER HYDROLASE"/>
    <property type="match status" value="1"/>
</dbReference>
<dbReference type="AlphaFoldDB" id="A0A9X4NRQ3"/>
<dbReference type="Pfam" id="PF03061">
    <property type="entry name" value="4HBT"/>
    <property type="match status" value="1"/>
</dbReference>
<dbReference type="PROSITE" id="PS51770">
    <property type="entry name" value="HOTDOG_ACOT"/>
    <property type="match status" value="1"/>
</dbReference>
<gene>
    <name evidence="5" type="ORF">H010_09236</name>
</gene>
<dbReference type="Proteomes" id="UP001152876">
    <property type="component" value="Unassembled WGS sequence"/>
</dbReference>
<evidence type="ECO:0000256" key="3">
    <source>
        <dbReference type="PROSITE-ProRule" id="PRU01106"/>
    </source>
</evidence>
<proteinExistence type="inferred from homology"/>
<comment type="similarity">
    <text evidence="1">Belongs to the acyl coenzyme A hydrolase family.</text>
</comment>
<evidence type="ECO:0000256" key="1">
    <source>
        <dbReference type="ARBA" id="ARBA00010458"/>
    </source>
</evidence>
<evidence type="ECO:0000313" key="6">
    <source>
        <dbReference type="Proteomes" id="UP001152876"/>
    </source>
</evidence>
<dbReference type="GO" id="GO:0006637">
    <property type="term" value="P:acyl-CoA metabolic process"/>
    <property type="evidence" value="ECO:0007669"/>
    <property type="project" value="TreeGrafter"/>
</dbReference>
<reference evidence="5" key="1">
    <citation type="submission" date="2013-01" db="EMBL/GenBank/DDBJ databases">
        <title>Genome draft of Hydrogenophaga taeniospiralis 2K1.</title>
        <authorList>
            <person name="Gomila M."/>
            <person name="Lalucat J."/>
        </authorList>
    </citation>
    <scope>NUCLEOTIDE SEQUENCE</scope>
    <source>
        <strain evidence="5">CCUG 15921</strain>
    </source>
</reference>
<evidence type="ECO:0000256" key="2">
    <source>
        <dbReference type="ARBA" id="ARBA00022801"/>
    </source>
</evidence>
<feature type="domain" description="HotDog ACOT-type" evidence="4">
    <location>
        <begin position="12"/>
        <end position="124"/>
    </location>
</feature>
<dbReference type="Gene3D" id="3.10.129.10">
    <property type="entry name" value="Hotdog Thioesterase"/>
    <property type="match status" value="1"/>
</dbReference>
<sequence length="160" mass="17414">MGFFNLCQEEVFMSSTTLRFLVEASAVGPGGDVHGGTVMKWIDDAARACATTWSHGRCRTVYVSSIRFQRTLKLGDMVEVRARLAFTGETNMNIGVEVRGGDLTDTRPEKVAECLVVVIALDAEGRPMLVNSWTPETPGEMALASSARAQFESTRPAPLE</sequence>